<reference evidence="8" key="1">
    <citation type="submission" date="2022-11" db="UniProtKB">
        <authorList>
            <consortium name="WormBaseParasite"/>
        </authorList>
    </citation>
    <scope>IDENTIFICATION</scope>
</reference>
<keyword evidence="4" id="KW-0853">WD repeat</keyword>
<feature type="repeat" description="WD" evidence="4">
    <location>
        <begin position="177"/>
        <end position="218"/>
    </location>
</feature>
<evidence type="ECO:0000256" key="2">
    <source>
        <dbReference type="ARBA" id="ARBA00023069"/>
    </source>
</evidence>
<evidence type="ECO:0000256" key="3">
    <source>
        <dbReference type="ARBA" id="ARBA00023273"/>
    </source>
</evidence>
<accession>A0A915HIV4</accession>
<dbReference type="SMART" id="SM00320">
    <property type="entry name" value="WD40"/>
    <property type="match status" value="4"/>
</dbReference>
<dbReference type="OMA" id="HIIDREY"/>
<organism evidence="7 8">
    <name type="scientific">Romanomermis culicivorax</name>
    <name type="common">Nematode worm</name>
    <dbReference type="NCBI Taxonomy" id="13658"/>
    <lineage>
        <taxon>Eukaryota</taxon>
        <taxon>Metazoa</taxon>
        <taxon>Ecdysozoa</taxon>
        <taxon>Nematoda</taxon>
        <taxon>Enoplea</taxon>
        <taxon>Dorylaimia</taxon>
        <taxon>Mermithida</taxon>
        <taxon>Mermithoidea</taxon>
        <taxon>Mermithidae</taxon>
        <taxon>Romanomermis</taxon>
    </lineage>
</organism>
<feature type="repeat" description="WD" evidence="4">
    <location>
        <begin position="91"/>
        <end position="122"/>
    </location>
</feature>
<dbReference type="PROSITE" id="PS50294">
    <property type="entry name" value="WD_REPEATS_REGION"/>
    <property type="match status" value="2"/>
</dbReference>
<dbReference type="PROSITE" id="PS50082">
    <property type="entry name" value="WD_REPEATS_2"/>
    <property type="match status" value="2"/>
</dbReference>
<keyword evidence="7" id="KW-1185">Reference proteome</keyword>
<keyword evidence="2" id="KW-0969">Cilium</keyword>
<protein>
    <submittedName>
        <fullName evidence="8">Intraflagellar transport protein 80 homolog</fullName>
    </submittedName>
</protein>
<dbReference type="InterPro" id="IPR056157">
    <property type="entry name" value="TPR_IFT80_172_dom"/>
</dbReference>
<dbReference type="GO" id="GO:0060271">
    <property type="term" value="P:cilium assembly"/>
    <property type="evidence" value="ECO:0007669"/>
    <property type="project" value="TreeGrafter"/>
</dbReference>
<dbReference type="InterPro" id="IPR056456">
    <property type="entry name" value="Beta-prop_IFT80_2nd"/>
</dbReference>
<evidence type="ECO:0000256" key="1">
    <source>
        <dbReference type="ARBA" id="ARBA00004138"/>
    </source>
</evidence>
<evidence type="ECO:0000259" key="6">
    <source>
        <dbReference type="Pfam" id="PF23387"/>
    </source>
</evidence>
<feature type="domain" description="IFT80 second beta-propeller" evidence="5">
    <location>
        <begin position="294"/>
        <end position="546"/>
    </location>
</feature>
<dbReference type="PANTHER" id="PTHR24098">
    <property type="entry name" value="OUTER SEGMENT 5"/>
    <property type="match status" value="1"/>
</dbReference>
<dbReference type="Pfam" id="PF23387">
    <property type="entry name" value="TPR_IFT80_172"/>
    <property type="match status" value="1"/>
</dbReference>
<name>A0A915HIV4_ROMCU</name>
<dbReference type="Gene3D" id="2.130.10.10">
    <property type="entry name" value="YVTN repeat-like/Quinoprotein amine dehydrogenase"/>
    <property type="match status" value="2"/>
</dbReference>
<sequence>MCHDFVCAVSWISADETISCGDNQKLSKYNVKNDQWTEIAKLPEDLYPTNLHYNPKGFQKESAQVSEILALASTNGKIYLIQKNGRVEKSVEAHKGAVLCVRWNYDGVLLTTGEDGALKIWSRNGMLRSQLAQNSGAVYGAAWSPDNSRIVFVCGPFLFMKALQVANAGASKINHQWKGHDGVILGVDWNSSNDLIITGGEDKKFRIWDSDGQNLFASAVHENPITTISWSWDGRLFGVGSFDTLKLCDQAGWTHSIAKPNAGSFFCLAWSPDGSQIAAATSTGGHMIFHLTENVKNWTTPIILDTKDPLASLIAMSQKYLVLCDFRQLTIHSYDGKLVCSPKINLSRWDFLSNYTTAISNDFLAICDKMNAKIIHLIEIPSGKLVNKIAHSQDIIQIDMDQFGTANDRILAFIDKNGDLFLSYCRQTASLKSPAKISKTQFLANMIHSIAFNLTTNMLAGLKENQLYIWTYPKTVYIDKDLLPKATMVINSEYVNFYFRNYSLNLQLVCLLRDIRQRTLIENFDASFVVLTRQDGSKINYSVTPFVVTLLIYLDKEKWDEALKLCRRTKDEILWATLAAASLHAGNTNNAEIAYTNLSQHEKVYFISSLRLANQDIKMAELSALCGNMNDAENSFLQKNQIVRAIMLNISLHRWERALDLAEKYNAHLDTVCVYRQKFLDDTNRKENDKRFLRLYSETLLAKR</sequence>
<dbReference type="Gene3D" id="1.25.40.470">
    <property type="match status" value="1"/>
</dbReference>
<feature type="domain" description="IFT80/172/WDR35 TPR" evidence="6">
    <location>
        <begin position="574"/>
        <end position="697"/>
    </location>
</feature>
<evidence type="ECO:0000256" key="4">
    <source>
        <dbReference type="PROSITE-ProRule" id="PRU00221"/>
    </source>
</evidence>
<evidence type="ECO:0000259" key="5">
    <source>
        <dbReference type="Pfam" id="PF23335"/>
    </source>
</evidence>
<dbReference type="AlphaFoldDB" id="A0A915HIV4"/>
<dbReference type="InterPro" id="IPR011659">
    <property type="entry name" value="WD40"/>
</dbReference>
<dbReference type="InterPro" id="IPR001680">
    <property type="entry name" value="WD40_rpt"/>
</dbReference>
<comment type="subcellular location">
    <subcellularLocation>
        <location evidence="1">Cell projection</location>
        <location evidence="1">Cilium</location>
    </subcellularLocation>
</comment>
<dbReference type="WBParaSite" id="nRc.2.0.1.t01578-RA">
    <property type="protein sequence ID" value="nRc.2.0.1.t01578-RA"/>
    <property type="gene ID" value="nRc.2.0.1.g01578"/>
</dbReference>
<evidence type="ECO:0000313" key="7">
    <source>
        <dbReference type="Proteomes" id="UP000887565"/>
    </source>
</evidence>
<keyword evidence="3" id="KW-0966">Cell projection</keyword>
<proteinExistence type="predicted"/>
<dbReference type="PANTHER" id="PTHR24098:SF0">
    <property type="entry name" value="OUTER SEGMENT 5"/>
    <property type="match status" value="1"/>
</dbReference>
<dbReference type="Pfam" id="PF23335">
    <property type="entry name" value="Beta-prop_IFT80_2nd"/>
    <property type="match status" value="1"/>
</dbReference>
<dbReference type="SUPFAM" id="SSF50978">
    <property type="entry name" value="WD40 repeat-like"/>
    <property type="match status" value="2"/>
</dbReference>
<evidence type="ECO:0000313" key="8">
    <source>
        <dbReference type="WBParaSite" id="nRc.2.0.1.t01578-RA"/>
    </source>
</evidence>
<dbReference type="Proteomes" id="UP000887565">
    <property type="component" value="Unplaced"/>
</dbReference>
<dbReference type="GO" id="GO:0005929">
    <property type="term" value="C:cilium"/>
    <property type="evidence" value="ECO:0007669"/>
    <property type="project" value="UniProtKB-SubCell"/>
</dbReference>
<dbReference type="GO" id="GO:0030992">
    <property type="term" value="C:intraciliary transport particle B"/>
    <property type="evidence" value="ECO:0007669"/>
    <property type="project" value="TreeGrafter"/>
</dbReference>
<dbReference type="Pfam" id="PF07676">
    <property type="entry name" value="PD40"/>
    <property type="match status" value="1"/>
</dbReference>
<dbReference type="InterPro" id="IPR036322">
    <property type="entry name" value="WD40_repeat_dom_sf"/>
</dbReference>
<dbReference type="Pfam" id="PF00400">
    <property type="entry name" value="WD40"/>
    <property type="match status" value="2"/>
</dbReference>
<dbReference type="InterPro" id="IPR015943">
    <property type="entry name" value="WD40/YVTN_repeat-like_dom_sf"/>
</dbReference>